<dbReference type="Gene3D" id="1.10.10.10">
    <property type="entry name" value="Winged helix-like DNA-binding domain superfamily/Winged helix DNA-binding domain"/>
    <property type="match status" value="1"/>
</dbReference>
<dbReference type="NCBIfam" id="TIGR02937">
    <property type="entry name" value="sigma70-ECF"/>
    <property type="match status" value="1"/>
</dbReference>
<protein>
    <submittedName>
        <fullName evidence="7">RNA polymerase sigma factor</fullName>
    </submittedName>
</protein>
<evidence type="ECO:0000256" key="4">
    <source>
        <dbReference type="ARBA" id="ARBA00023163"/>
    </source>
</evidence>
<evidence type="ECO:0000256" key="1">
    <source>
        <dbReference type="ARBA" id="ARBA00010641"/>
    </source>
</evidence>
<dbReference type="InterPro" id="IPR039425">
    <property type="entry name" value="RNA_pol_sigma-70-like"/>
</dbReference>
<sequence>MNSTDKKYKELYKAHYPKVMRLCLGYVAGDEAIAKDLAQDIFIKIWENLDNFRNDSSISTWIYRISVNTCLSRLRTGKKRSRTIAIADVPEILEEHSDADREKQLVQLYKCIQKLSETNRAIILLVLEGLPQSEISEIIGLKHDAVRTRIHRIKSQLTKCVSHE</sequence>
<keyword evidence="4" id="KW-0804">Transcription</keyword>
<dbReference type="EMBL" id="JBHTHY010000003">
    <property type="protein sequence ID" value="MFD0795900.1"/>
    <property type="molecule type" value="Genomic_DNA"/>
</dbReference>
<evidence type="ECO:0000313" key="8">
    <source>
        <dbReference type="Proteomes" id="UP001597012"/>
    </source>
</evidence>
<dbReference type="SUPFAM" id="SSF88946">
    <property type="entry name" value="Sigma2 domain of RNA polymerase sigma factors"/>
    <property type="match status" value="1"/>
</dbReference>
<feature type="domain" description="RNA polymerase sigma factor 70 region 4 type 2" evidence="6">
    <location>
        <begin position="106"/>
        <end position="157"/>
    </location>
</feature>
<dbReference type="Proteomes" id="UP001597012">
    <property type="component" value="Unassembled WGS sequence"/>
</dbReference>
<keyword evidence="2" id="KW-0805">Transcription regulation</keyword>
<keyword evidence="3" id="KW-0731">Sigma factor</keyword>
<comment type="caution">
    <text evidence="7">The sequence shown here is derived from an EMBL/GenBank/DDBJ whole genome shotgun (WGS) entry which is preliminary data.</text>
</comment>
<evidence type="ECO:0000259" key="5">
    <source>
        <dbReference type="Pfam" id="PF04542"/>
    </source>
</evidence>
<proteinExistence type="inferred from homology"/>
<dbReference type="PANTHER" id="PTHR43133:SF45">
    <property type="entry name" value="RNA POLYMERASE ECF-TYPE SIGMA FACTOR"/>
    <property type="match status" value="1"/>
</dbReference>
<dbReference type="Gene3D" id="1.10.1740.10">
    <property type="match status" value="1"/>
</dbReference>
<feature type="domain" description="RNA polymerase sigma-70 region 2" evidence="5">
    <location>
        <begin position="11"/>
        <end position="78"/>
    </location>
</feature>
<dbReference type="Pfam" id="PF08281">
    <property type="entry name" value="Sigma70_r4_2"/>
    <property type="match status" value="1"/>
</dbReference>
<keyword evidence="8" id="KW-1185">Reference proteome</keyword>
<dbReference type="InterPro" id="IPR013249">
    <property type="entry name" value="RNA_pol_sigma70_r4_t2"/>
</dbReference>
<dbReference type="Pfam" id="PF04542">
    <property type="entry name" value="Sigma70_r2"/>
    <property type="match status" value="1"/>
</dbReference>
<dbReference type="InterPro" id="IPR013325">
    <property type="entry name" value="RNA_pol_sigma_r2"/>
</dbReference>
<organism evidence="7 8">
    <name type="scientific">Maribacter chungangensis</name>
    <dbReference type="NCBI Taxonomy" id="1069117"/>
    <lineage>
        <taxon>Bacteria</taxon>
        <taxon>Pseudomonadati</taxon>
        <taxon>Bacteroidota</taxon>
        <taxon>Flavobacteriia</taxon>
        <taxon>Flavobacteriales</taxon>
        <taxon>Flavobacteriaceae</taxon>
        <taxon>Maribacter</taxon>
    </lineage>
</organism>
<reference evidence="8" key="1">
    <citation type="journal article" date="2019" name="Int. J. Syst. Evol. Microbiol.">
        <title>The Global Catalogue of Microorganisms (GCM) 10K type strain sequencing project: providing services to taxonomists for standard genome sequencing and annotation.</title>
        <authorList>
            <consortium name="The Broad Institute Genomics Platform"/>
            <consortium name="The Broad Institute Genome Sequencing Center for Infectious Disease"/>
            <person name="Wu L."/>
            <person name="Ma J."/>
        </authorList>
    </citation>
    <scope>NUCLEOTIDE SEQUENCE [LARGE SCALE GENOMIC DNA]</scope>
    <source>
        <strain evidence="8">CCUG 61948</strain>
    </source>
</reference>
<evidence type="ECO:0000256" key="2">
    <source>
        <dbReference type="ARBA" id="ARBA00023015"/>
    </source>
</evidence>
<dbReference type="InterPro" id="IPR013324">
    <property type="entry name" value="RNA_pol_sigma_r3/r4-like"/>
</dbReference>
<name>A0ABW3AYE2_9FLAO</name>
<evidence type="ECO:0000313" key="7">
    <source>
        <dbReference type="EMBL" id="MFD0795900.1"/>
    </source>
</evidence>
<evidence type="ECO:0000256" key="3">
    <source>
        <dbReference type="ARBA" id="ARBA00023082"/>
    </source>
</evidence>
<dbReference type="InterPro" id="IPR036388">
    <property type="entry name" value="WH-like_DNA-bd_sf"/>
</dbReference>
<dbReference type="PANTHER" id="PTHR43133">
    <property type="entry name" value="RNA POLYMERASE ECF-TYPE SIGMA FACTO"/>
    <property type="match status" value="1"/>
</dbReference>
<accession>A0ABW3AYE2</accession>
<dbReference type="InterPro" id="IPR014284">
    <property type="entry name" value="RNA_pol_sigma-70_dom"/>
</dbReference>
<dbReference type="SUPFAM" id="SSF88659">
    <property type="entry name" value="Sigma3 and sigma4 domains of RNA polymerase sigma factors"/>
    <property type="match status" value="1"/>
</dbReference>
<evidence type="ECO:0000259" key="6">
    <source>
        <dbReference type="Pfam" id="PF08281"/>
    </source>
</evidence>
<comment type="similarity">
    <text evidence="1">Belongs to the sigma-70 factor family. ECF subfamily.</text>
</comment>
<dbReference type="InterPro" id="IPR007627">
    <property type="entry name" value="RNA_pol_sigma70_r2"/>
</dbReference>
<dbReference type="RefSeq" id="WP_379931565.1">
    <property type="nucleotide sequence ID" value="NZ_JBHTHY010000003.1"/>
</dbReference>
<gene>
    <name evidence="7" type="ORF">ACFQZJ_00395</name>
</gene>